<accession>A0ABR7Y5V1</accession>
<dbReference type="CDD" id="cd08977">
    <property type="entry name" value="SusD"/>
    <property type="match status" value="1"/>
</dbReference>
<feature type="domain" description="RagB/SusD" evidence="7">
    <location>
        <begin position="308"/>
        <end position="460"/>
    </location>
</feature>
<dbReference type="Pfam" id="PF14322">
    <property type="entry name" value="SusD-like_3"/>
    <property type="match status" value="1"/>
</dbReference>
<feature type="domain" description="SusD-like N-terminal" evidence="8">
    <location>
        <begin position="22"/>
        <end position="223"/>
    </location>
</feature>
<protein>
    <submittedName>
        <fullName evidence="9">RagB/SusD family nutrient uptake outer membrane protein</fullName>
    </submittedName>
</protein>
<feature type="chain" id="PRO_5047366385" evidence="6">
    <location>
        <begin position="23"/>
        <end position="464"/>
    </location>
</feature>
<dbReference type="InterPro" id="IPR033985">
    <property type="entry name" value="SusD-like_N"/>
</dbReference>
<sequence length="464" mass="52383">MKKITIQSIVLLSVLLMGSCSFLDKEPVSSFSAQGFYKTVSDAQAGVYGIYNGMQSAFRLNFAYWGEGRADNVGTNHAGDPFALSRNTLTSLITTSNTATSANWTSLYTIISRANYAIKYIPEIFEDENNALRNQLIGQSRALRAIAYFYLVRVWGDVPFTLEPFESAEQDVFFSVTDKDVILDQIVDDLLYASEFCAPSYGGERDRVLVTQGSADGILTQVYMWRKQYAEAVITAQRVIDNPLYTLVSIGNWNNMFSTGLSNESVFEVGYNEIQTNGMRNLFAQGNDAQYFPSEKFRESFEEGDLRKPKIWNNTQTTPRMIWKFFGEGFSDESPDPSQNNIILVRLADVMLLKAEAHARLSQYSEALPLLNTIRKRAGLDALTEATAEEKFGDVVSAIMHERSIELCFEGHRWFDLVRTDKAIAVMEPINGLDEPGNIVWPIHEDALNRNPNLDQNEFYRTKD</sequence>
<gene>
    <name evidence="9" type="ORF">H8B17_13925</name>
</gene>
<evidence type="ECO:0000256" key="5">
    <source>
        <dbReference type="ARBA" id="ARBA00023237"/>
    </source>
</evidence>
<dbReference type="InterPro" id="IPR012944">
    <property type="entry name" value="SusD_RagB_dom"/>
</dbReference>
<keyword evidence="5" id="KW-0998">Cell outer membrane</keyword>
<comment type="similarity">
    <text evidence="2">Belongs to the SusD family.</text>
</comment>
<comment type="subcellular location">
    <subcellularLocation>
        <location evidence="1">Cell outer membrane</location>
    </subcellularLocation>
</comment>
<keyword evidence="4" id="KW-0472">Membrane</keyword>
<dbReference type="RefSeq" id="WP_190309823.1">
    <property type="nucleotide sequence ID" value="NZ_JACNYK010000003.1"/>
</dbReference>
<evidence type="ECO:0000256" key="6">
    <source>
        <dbReference type="SAM" id="SignalP"/>
    </source>
</evidence>
<dbReference type="InterPro" id="IPR011990">
    <property type="entry name" value="TPR-like_helical_dom_sf"/>
</dbReference>
<dbReference type="PROSITE" id="PS51257">
    <property type="entry name" value="PROKAR_LIPOPROTEIN"/>
    <property type="match status" value="1"/>
</dbReference>
<organism evidence="9 10">
    <name type="scientific">Sphingobacterium arenae</name>
    <dbReference type="NCBI Taxonomy" id="1280598"/>
    <lineage>
        <taxon>Bacteria</taxon>
        <taxon>Pseudomonadati</taxon>
        <taxon>Bacteroidota</taxon>
        <taxon>Sphingobacteriia</taxon>
        <taxon>Sphingobacteriales</taxon>
        <taxon>Sphingobacteriaceae</taxon>
        <taxon>Sphingobacterium</taxon>
    </lineage>
</organism>
<dbReference type="Pfam" id="PF07980">
    <property type="entry name" value="SusD_RagB"/>
    <property type="match status" value="1"/>
</dbReference>
<evidence type="ECO:0000313" key="10">
    <source>
        <dbReference type="Proteomes" id="UP000606494"/>
    </source>
</evidence>
<dbReference type="Gene3D" id="1.25.40.390">
    <property type="match status" value="1"/>
</dbReference>
<comment type="caution">
    <text evidence="9">The sequence shown here is derived from an EMBL/GenBank/DDBJ whole genome shotgun (WGS) entry which is preliminary data.</text>
</comment>
<evidence type="ECO:0000256" key="3">
    <source>
        <dbReference type="ARBA" id="ARBA00022729"/>
    </source>
</evidence>
<evidence type="ECO:0000259" key="8">
    <source>
        <dbReference type="Pfam" id="PF14322"/>
    </source>
</evidence>
<evidence type="ECO:0000256" key="4">
    <source>
        <dbReference type="ARBA" id="ARBA00023136"/>
    </source>
</evidence>
<feature type="signal peptide" evidence="6">
    <location>
        <begin position="1"/>
        <end position="22"/>
    </location>
</feature>
<keyword evidence="10" id="KW-1185">Reference proteome</keyword>
<evidence type="ECO:0000313" key="9">
    <source>
        <dbReference type="EMBL" id="MBD1426685.1"/>
    </source>
</evidence>
<reference evidence="9 10" key="1">
    <citation type="submission" date="2020-08" db="EMBL/GenBank/DDBJ databases">
        <title>Sphingobacterium sp. DN00404 isolated from aquaculture water.</title>
        <authorList>
            <person name="Zhang M."/>
        </authorList>
    </citation>
    <scope>NUCLEOTIDE SEQUENCE [LARGE SCALE GENOMIC DNA]</scope>
    <source>
        <strain evidence="9 10">KCTC 32294</strain>
    </source>
</reference>
<keyword evidence="3 6" id="KW-0732">Signal</keyword>
<proteinExistence type="inferred from homology"/>
<evidence type="ECO:0000256" key="2">
    <source>
        <dbReference type="ARBA" id="ARBA00006275"/>
    </source>
</evidence>
<dbReference type="Proteomes" id="UP000606494">
    <property type="component" value="Unassembled WGS sequence"/>
</dbReference>
<dbReference type="SUPFAM" id="SSF48452">
    <property type="entry name" value="TPR-like"/>
    <property type="match status" value="1"/>
</dbReference>
<name>A0ABR7Y5V1_9SPHI</name>
<dbReference type="EMBL" id="JACNYK010000003">
    <property type="protein sequence ID" value="MBD1426685.1"/>
    <property type="molecule type" value="Genomic_DNA"/>
</dbReference>
<evidence type="ECO:0000256" key="1">
    <source>
        <dbReference type="ARBA" id="ARBA00004442"/>
    </source>
</evidence>
<evidence type="ECO:0000259" key="7">
    <source>
        <dbReference type="Pfam" id="PF07980"/>
    </source>
</evidence>